<accession>A0ABP0RN40</accession>
<dbReference type="InterPro" id="IPR039859">
    <property type="entry name" value="PFA4/ZDH16/20/ERF2-like"/>
</dbReference>
<evidence type="ECO:0000256" key="7">
    <source>
        <dbReference type="ARBA" id="ARBA00038298"/>
    </source>
</evidence>
<evidence type="ECO:0000256" key="2">
    <source>
        <dbReference type="ARBA" id="ARBA00022679"/>
    </source>
</evidence>
<dbReference type="PROSITE" id="PS50216">
    <property type="entry name" value="DHHC"/>
    <property type="match status" value="1"/>
</dbReference>
<evidence type="ECO:0000256" key="8">
    <source>
        <dbReference type="RuleBase" id="RU079119"/>
    </source>
</evidence>
<gene>
    <name evidence="12" type="ORF">SCF082_LOCUS47471</name>
</gene>
<organism evidence="12 13">
    <name type="scientific">Durusdinium trenchii</name>
    <dbReference type="NCBI Taxonomy" id="1381693"/>
    <lineage>
        <taxon>Eukaryota</taxon>
        <taxon>Sar</taxon>
        <taxon>Alveolata</taxon>
        <taxon>Dinophyceae</taxon>
        <taxon>Suessiales</taxon>
        <taxon>Symbiodiniaceae</taxon>
        <taxon>Durusdinium</taxon>
    </lineage>
</organism>
<keyword evidence="6 8" id="KW-0012">Acyltransferase</keyword>
<evidence type="ECO:0000256" key="4">
    <source>
        <dbReference type="ARBA" id="ARBA00022989"/>
    </source>
</evidence>
<keyword evidence="5 8" id="KW-0472">Membrane</keyword>
<protein>
    <recommendedName>
        <fullName evidence="8">Palmitoyltransferase</fullName>
        <ecNumber evidence="8">2.3.1.225</ecNumber>
    </recommendedName>
</protein>
<comment type="caution">
    <text evidence="12">The sequence shown here is derived from an EMBL/GenBank/DDBJ whole genome shotgun (WGS) entry which is preliminary data.</text>
</comment>
<comment type="similarity">
    <text evidence="7">Belongs to the DHHC palmitoyltransferase family. PFA5 subfamily.</text>
</comment>
<feature type="transmembrane region" description="Helical" evidence="8">
    <location>
        <begin position="52"/>
        <end position="75"/>
    </location>
</feature>
<comment type="domain">
    <text evidence="8">The DHHC domain is required for palmitoyltransferase activity.</text>
</comment>
<reference evidence="12 13" key="1">
    <citation type="submission" date="2024-02" db="EMBL/GenBank/DDBJ databases">
        <authorList>
            <person name="Chen Y."/>
            <person name="Shah S."/>
            <person name="Dougan E. K."/>
            <person name="Thang M."/>
            <person name="Chan C."/>
        </authorList>
    </citation>
    <scope>NUCLEOTIDE SEQUENCE [LARGE SCALE GENOMIC DNA]</scope>
</reference>
<keyword evidence="2 8" id="KW-0808">Transferase</keyword>
<comment type="catalytic activity">
    <reaction evidence="8">
        <text>L-cysteinyl-[protein] + hexadecanoyl-CoA = S-hexadecanoyl-L-cysteinyl-[protein] + CoA</text>
        <dbReference type="Rhea" id="RHEA:36683"/>
        <dbReference type="Rhea" id="RHEA-COMP:10131"/>
        <dbReference type="Rhea" id="RHEA-COMP:11032"/>
        <dbReference type="ChEBI" id="CHEBI:29950"/>
        <dbReference type="ChEBI" id="CHEBI:57287"/>
        <dbReference type="ChEBI" id="CHEBI:57379"/>
        <dbReference type="ChEBI" id="CHEBI:74151"/>
        <dbReference type="EC" id="2.3.1.225"/>
    </reaction>
</comment>
<feature type="transmembrane region" description="Helical" evidence="8">
    <location>
        <begin position="159"/>
        <end position="181"/>
    </location>
</feature>
<proteinExistence type="inferred from homology"/>
<dbReference type="InterPro" id="IPR001594">
    <property type="entry name" value="Palmitoyltrfase_DHHC"/>
</dbReference>
<feature type="coiled-coil region" evidence="9">
    <location>
        <begin position="425"/>
        <end position="555"/>
    </location>
</feature>
<dbReference type="PANTHER" id="PTHR22883">
    <property type="entry name" value="ZINC FINGER DHHC DOMAIN CONTAINING PROTEIN"/>
    <property type="match status" value="1"/>
</dbReference>
<evidence type="ECO:0000256" key="5">
    <source>
        <dbReference type="ARBA" id="ARBA00023136"/>
    </source>
</evidence>
<evidence type="ECO:0000256" key="1">
    <source>
        <dbReference type="ARBA" id="ARBA00004141"/>
    </source>
</evidence>
<feature type="transmembrane region" description="Helical" evidence="8">
    <location>
        <begin position="21"/>
        <end position="40"/>
    </location>
</feature>
<keyword evidence="4 8" id="KW-1133">Transmembrane helix</keyword>
<dbReference type="Proteomes" id="UP001642464">
    <property type="component" value="Unassembled WGS sequence"/>
</dbReference>
<evidence type="ECO:0000313" key="13">
    <source>
        <dbReference type="Proteomes" id="UP001642464"/>
    </source>
</evidence>
<evidence type="ECO:0000256" key="9">
    <source>
        <dbReference type="SAM" id="Coils"/>
    </source>
</evidence>
<evidence type="ECO:0000256" key="6">
    <source>
        <dbReference type="ARBA" id="ARBA00023315"/>
    </source>
</evidence>
<dbReference type="PANTHER" id="PTHR22883:SF23">
    <property type="entry name" value="PALMITOYLTRANSFERASE ZDHHC6"/>
    <property type="match status" value="1"/>
</dbReference>
<keyword evidence="3 8" id="KW-0812">Transmembrane</keyword>
<comment type="subcellular location">
    <subcellularLocation>
        <location evidence="1">Membrane</location>
        <topology evidence="1">Multi-pass membrane protein</topology>
    </subcellularLocation>
</comment>
<dbReference type="EMBL" id="CAXAMM010041851">
    <property type="protein sequence ID" value="CAK9101510.1"/>
    <property type="molecule type" value="Genomic_DNA"/>
</dbReference>
<keyword evidence="9" id="KW-0175">Coiled coil</keyword>
<dbReference type="Pfam" id="PF01529">
    <property type="entry name" value="DHHC"/>
    <property type="match status" value="1"/>
</dbReference>
<feature type="transmembrane region" description="Helical" evidence="8">
    <location>
        <begin position="187"/>
        <end position="206"/>
    </location>
</feature>
<evidence type="ECO:0000313" key="12">
    <source>
        <dbReference type="EMBL" id="CAK9101510.1"/>
    </source>
</evidence>
<sequence>MEPERRSRHWAIGSQILRRRGDLFGVANVLGVLLVSHTWTVPKAMELTNSDLLLPLWLLLLLLFLAHWAAVLGYGPGRPEAAGKRCEARAGAPGALGHLLAHGVELPRPTTAEVAWCRSCEAEKPPVASHCHQCNRCCFWMDHHCNFFGQCVGFRNLRCFIVALVYGNLMCIYLVALTFILWSQPTFLSLDWFLLILWTVYILWWWQKVWHFLRCACWEVITGWRSSVLRMKLSQWQVSASEQGAELRPAHEKDSALQRAFSAVLLLPWEPTHPLGIFLDPGTFGQWSSCRQQFEATFGSQVSWRWLLPLPGGEGDPCDLRVSSKACDLWLQLANAVKLQAGEVQQVEQKPGWPTMSLLLAEAEKRFEARLQLAEKEAQAEQRQLEAKANIMEMELRAFTTKALQEAQLAVCIAERRTAEALAAAAAAEEQAEKQRLQHQVEKQKFEELLQQERRDKEAQLLDFERLLHLEHSDAQRRVRLMQEQMAELQAETTRRVSECQRFTSSHLRRGQVKRAEAQADAKTQALHEQQLRQLQELQELLESCQAEAAERVETTQLEAEIRVDLATRRGLAAAERGATAAQQHWALSQAQAR</sequence>
<feature type="region of interest" description="Disordered" evidence="10">
    <location>
        <begin position="575"/>
        <end position="594"/>
    </location>
</feature>
<name>A0ABP0RN40_9DINO</name>
<evidence type="ECO:0000256" key="3">
    <source>
        <dbReference type="ARBA" id="ARBA00022692"/>
    </source>
</evidence>
<feature type="coiled-coil region" evidence="9">
    <location>
        <begin position="364"/>
        <end position="397"/>
    </location>
</feature>
<evidence type="ECO:0000259" key="11">
    <source>
        <dbReference type="Pfam" id="PF01529"/>
    </source>
</evidence>
<keyword evidence="13" id="KW-1185">Reference proteome</keyword>
<evidence type="ECO:0000256" key="10">
    <source>
        <dbReference type="SAM" id="MobiDB-lite"/>
    </source>
</evidence>
<dbReference type="EC" id="2.3.1.225" evidence="8"/>
<feature type="domain" description="Palmitoyltransferase DHHC" evidence="11">
    <location>
        <begin position="114"/>
        <end position="200"/>
    </location>
</feature>